<organism evidence="2">
    <name type="scientific">Anguilla anguilla</name>
    <name type="common">European freshwater eel</name>
    <name type="synonym">Muraena anguilla</name>
    <dbReference type="NCBI Taxonomy" id="7936"/>
    <lineage>
        <taxon>Eukaryota</taxon>
        <taxon>Metazoa</taxon>
        <taxon>Chordata</taxon>
        <taxon>Craniata</taxon>
        <taxon>Vertebrata</taxon>
        <taxon>Euteleostomi</taxon>
        <taxon>Actinopterygii</taxon>
        <taxon>Neopterygii</taxon>
        <taxon>Teleostei</taxon>
        <taxon>Anguilliformes</taxon>
        <taxon>Anguillidae</taxon>
        <taxon>Anguilla</taxon>
    </lineage>
</organism>
<evidence type="ECO:0000256" key="1">
    <source>
        <dbReference type="SAM" id="MobiDB-lite"/>
    </source>
</evidence>
<proteinExistence type="predicted"/>
<dbReference type="EMBL" id="GBXM01019149">
    <property type="protein sequence ID" value="JAH89428.1"/>
    <property type="molecule type" value="Transcribed_RNA"/>
</dbReference>
<protein>
    <submittedName>
        <fullName evidence="2">Uncharacterized protein</fullName>
    </submittedName>
</protein>
<name>A0A0E9WIW3_ANGAN</name>
<accession>A0A0E9WIW3</accession>
<sequence length="32" mass="3662">MKIKISGCNKSRNTRLSEQLPLSKKQRQSSTN</sequence>
<feature type="region of interest" description="Disordered" evidence="1">
    <location>
        <begin position="1"/>
        <end position="32"/>
    </location>
</feature>
<feature type="compositionally biased region" description="Polar residues" evidence="1">
    <location>
        <begin position="8"/>
        <end position="17"/>
    </location>
</feature>
<evidence type="ECO:0000313" key="2">
    <source>
        <dbReference type="EMBL" id="JAH89428.1"/>
    </source>
</evidence>
<dbReference type="AlphaFoldDB" id="A0A0E9WIW3"/>
<reference evidence="2" key="1">
    <citation type="submission" date="2014-11" db="EMBL/GenBank/DDBJ databases">
        <authorList>
            <person name="Amaro Gonzalez C."/>
        </authorList>
    </citation>
    <scope>NUCLEOTIDE SEQUENCE</scope>
</reference>
<reference evidence="2" key="2">
    <citation type="journal article" date="2015" name="Fish Shellfish Immunol.">
        <title>Early steps in the European eel (Anguilla anguilla)-Vibrio vulnificus interaction in the gills: Role of the RtxA13 toxin.</title>
        <authorList>
            <person name="Callol A."/>
            <person name="Pajuelo D."/>
            <person name="Ebbesson L."/>
            <person name="Teles M."/>
            <person name="MacKenzie S."/>
            <person name="Amaro C."/>
        </authorList>
    </citation>
    <scope>NUCLEOTIDE SEQUENCE</scope>
</reference>